<dbReference type="GO" id="GO:0004781">
    <property type="term" value="F:sulfate adenylyltransferase (ATP) activity"/>
    <property type="evidence" value="ECO:0007669"/>
    <property type="project" value="UniProtKB-UniRule"/>
</dbReference>
<dbReference type="Gene3D" id="3.40.50.620">
    <property type="entry name" value="HUPs"/>
    <property type="match status" value="1"/>
</dbReference>
<dbReference type="EC" id="2.7.7.4" evidence="8"/>
<evidence type="ECO:0000256" key="7">
    <source>
        <dbReference type="ARBA" id="ARBA00049370"/>
    </source>
</evidence>
<keyword evidence="5 8" id="KW-0067">ATP-binding</keyword>
<evidence type="ECO:0000313" key="11">
    <source>
        <dbReference type="EMBL" id="TCL70779.1"/>
    </source>
</evidence>
<dbReference type="OrthoDB" id="9804504at2"/>
<dbReference type="UniPathway" id="UPA00140">
    <property type="reaction ID" value="UER00204"/>
</dbReference>
<dbReference type="NCBIfam" id="TIGR00339">
    <property type="entry name" value="sopT"/>
    <property type="match status" value="1"/>
</dbReference>
<evidence type="ECO:0000259" key="10">
    <source>
        <dbReference type="Pfam" id="PF14306"/>
    </source>
</evidence>
<evidence type="ECO:0000256" key="6">
    <source>
        <dbReference type="ARBA" id="ARBA00037980"/>
    </source>
</evidence>
<dbReference type="Gene3D" id="3.10.400.10">
    <property type="entry name" value="Sulfate adenylyltransferase"/>
    <property type="match status" value="1"/>
</dbReference>
<dbReference type="GO" id="GO:0070814">
    <property type="term" value="P:hydrogen sulfide biosynthetic process"/>
    <property type="evidence" value="ECO:0007669"/>
    <property type="project" value="UniProtKB-UniRule"/>
</dbReference>
<dbReference type="RefSeq" id="WP_132014052.1">
    <property type="nucleotide sequence ID" value="NZ_SLUN01000009.1"/>
</dbReference>
<dbReference type="GO" id="GO:0005524">
    <property type="term" value="F:ATP binding"/>
    <property type="evidence" value="ECO:0007669"/>
    <property type="project" value="UniProtKB-KW"/>
</dbReference>
<feature type="domain" description="ATP-sulfurylase PUA-like" evidence="10">
    <location>
        <begin position="4"/>
        <end position="160"/>
    </location>
</feature>
<feature type="domain" description="Sulphate adenylyltransferase catalytic" evidence="9">
    <location>
        <begin position="170"/>
        <end position="380"/>
    </location>
</feature>
<name>A0A4R1RWC8_HYDET</name>
<evidence type="ECO:0000259" key="9">
    <source>
        <dbReference type="Pfam" id="PF01747"/>
    </source>
</evidence>
<dbReference type="Pfam" id="PF01747">
    <property type="entry name" value="ATP-sulfurylase"/>
    <property type="match status" value="1"/>
</dbReference>
<dbReference type="SUPFAM" id="SSF88697">
    <property type="entry name" value="PUA domain-like"/>
    <property type="match status" value="1"/>
</dbReference>
<dbReference type="Proteomes" id="UP000295008">
    <property type="component" value="Unassembled WGS sequence"/>
</dbReference>
<comment type="caution">
    <text evidence="11">The sequence shown here is derived from an EMBL/GenBank/DDBJ whole genome shotgun (WGS) entry which is preliminary data.</text>
</comment>
<dbReference type="AlphaFoldDB" id="A0A4R1RWC8"/>
<accession>A0A4R1RWC8</accession>
<dbReference type="PANTHER" id="PTHR43509:SF1">
    <property type="entry name" value="SULFATE ADENYLYLTRANSFERASE"/>
    <property type="match status" value="1"/>
</dbReference>
<protein>
    <recommendedName>
        <fullName evidence="8">Sulfate adenylyltransferase</fullName>
        <ecNumber evidence="8">2.7.7.4</ecNumber>
    </recommendedName>
    <alternativeName>
        <fullName evidence="8">ATP-sulfurylase</fullName>
    </alternativeName>
    <alternativeName>
        <fullName evidence="8">Sulfate adenylate transferase</fullName>
        <shortName evidence="8">SAT</shortName>
    </alternativeName>
</protein>
<evidence type="ECO:0000256" key="1">
    <source>
        <dbReference type="ARBA" id="ARBA00005048"/>
    </source>
</evidence>
<dbReference type="Pfam" id="PF14306">
    <property type="entry name" value="PUA_2"/>
    <property type="match status" value="1"/>
</dbReference>
<dbReference type="HAMAP" id="MF_00066">
    <property type="entry name" value="Sulf_adenylyltr"/>
    <property type="match status" value="1"/>
</dbReference>
<evidence type="ECO:0000313" key="12">
    <source>
        <dbReference type="Proteomes" id="UP000295008"/>
    </source>
</evidence>
<dbReference type="InterPro" id="IPR024951">
    <property type="entry name" value="Sulfurylase_cat_dom"/>
</dbReference>
<dbReference type="EMBL" id="SLUN01000009">
    <property type="protein sequence ID" value="TCL70779.1"/>
    <property type="molecule type" value="Genomic_DNA"/>
</dbReference>
<dbReference type="NCBIfam" id="NF003166">
    <property type="entry name" value="PRK04149.1"/>
    <property type="match status" value="1"/>
</dbReference>
<evidence type="ECO:0000256" key="5">
    <source>
        <dbReference type="ARBA" id="ARBA00022840"/>
    </source>
</evidence>
<proteinExistence type="inferred from homology"/>
<dbReference type="InterPro" id="IPR014729">
    <property type="entry name" value="Rossmann-like_a/b/a_fold"/>
</dbReference>
<organism evidence="11 12">
    <name type="scientific">Hydrogenispora ethanolica</name>
    <dbReference type="NCBI Taxonomy" id="1082276"/>
    <lineage>
        <taxon>Bacteria</taxon>
        <taxon>Bacillati</taxon>
        <taxon>Bacillota</taxon>
        <taxon>Hydrogenispora</taxon>
    </lineage>
</organism>
<sequence length="389" mass="43486">MLLTPHGGVLVRQYLEPEQVAEYQEQLPDFKKCILDEIEFSDLTLIANGAFSPLKGFNNQADYEGILKESRLASGWVWPLPIVLSVSPEKQAEQGYRCGDPIALVTPDGQFQGMMELEEIYRRDREREAIAIFGTADRKHPGVDYLFSKGEIALGGTIKAKPVQITQFPEYELTPLQTRAEFARWGWQSVVAFQTRNPIHRAHEYLQKVALESVDGLFIHPLVGFTKPGDIPAAVRMRCYQALLAGYYPAGRVLLAVFPAAMRYAGPKEAVFHALVRKNYGCSHFIVGRDHAGVGNYYGTYDAQNIFEQFSAAEIGITVLKYENTFYCKRCGNMASAKTCPHSGGDLLYLSGTKVREMLSDGLPLPAEFTRPEIAAILMEFYQSQPLPV</sequence>
<dbReference type="PANTHER" id="PTHR43509">
    <property type="match status" value="1"/>
</dbReference>
<comment type="similarity">
    <text evidence="6 8">Belongs to the sulfate adenylyltransferase family.</text>
</comment>
<dbReference type="InterPro" id="IPR015947">
    <property type="entry name" value="PUA-like_sf"/>
</dbReference>
<keyword evidence="3 8" id="KW-0548">Nucleotidyltransferase</keyword>
<dbReference type="InterPro" id="IPR025980">
    <property type="entry name" value="ATP-Sase_PUA-like_dom"/>
</dbReference>
<gene>
    <name evidence="8" type="primary">sat</name>
    <name evidence="11" type="ORF">EDC14_100997</name>
</gene>
<dbReference type="CDD" id="cd00517">
    <property type="entry name" value="ATPS"/>
    <property type="match status" value="1"/>
</dbReference>
<comment type="pathway">
    <text evidence="1 8">Sulfur metabolism; hydrogen sulfide biosynthesis; sulfite from sulfate: step 1/3.</text>
</comment>
<keyword evidence="12" id="KW-1185">Reference proteome</keyword>
<keyword evidence="4 8" id="KW-0547">Nucleotide-binding</keyword>
<evidence type="ECO:0000256" key="3">
    <source>
        <dbReference type="ARBA" id="ARBA00022695"/>
    </source>
</evidence>
<dbReference type="GO" id="GO:0000103">
    <property type="term" value="P:sulfate assimilation"/>
    <property type="evidence" value="ECO:0007669"/>
    <property type="project" value="UniProtKB-UniRule"/>
</dbReference>
<evidence type="ECO:0000256" key="2">
    <source>
        <dbReference type="ARBA" id="ARBA00022679"/>
    </source>
</evidence>
<dbReference type="InterPro" id="IPR002650">
    <property type="entry name" value="Sulphate_adenylyltransferase"/>
</dbReference>
<dbReference type="InterPro" id="IPR020792">
    <property type="entry name" value="SO4_adenylyltransferase_pro"/>
</dbReference>
<evidence type="ECO:0000256" key="8">
    <source>
        <dbReference type="HAMAP-Rule" id="MF_00066"/>
    </source>
</evidence>
<evidence type="ECO:0000256" key="4">
    <source>
        <dbReference type="ARBA" id="ARBA00022741"/>
    </source>
</evidence>
<keyword evidence="2 8" id="KW-0808">Transferase</keyword>
<dbReference type="SUPFAM" id="SSF52374">
    <property type="entry name" value="Nucleotidylyl transferase"/>
    <property type="match status" value="1"/>
</dbReference>
<comment type="catalytic activity">
    <reaction evidence="7 8">
        <text>sulfate + ATP + H(+) = adenosine 5'-phosphosulfate + diphosphate</text>
        <dbReference type="Rhea" id="RHEA:18133"/>
        <dbReference type="ChEBI" id="CHEBI:15378"/>
        <dbReference type="ChEBI" id="CHEBI:16189"/>
        <dbReference type="ChEBI" id="CHEBI:30616"/>
        <dbReference type="ChEBI" id="CHEBI:33019"/>
        <dbReference type="ChEBI" id="CHEBI:58243"/>
        <dbReference type="EC" id="2.7.7.4"/>
    </reaction>
</comment>
<reference evidence="11 12" key="1">
    <citation type="submission" date="2019-03" db="EMBL/GenBank/DDBJ databases">
        <title>Genomic Encyclopedia of Type Strains, Phase IV (KMG-IV): sequencing the most valuable type-strain genomes for metagenomic binning, comparative biology and taxonomic classification.</title>
        <authorList>
            <person name="Goeker M."/>
        </authorList>
    </citation>
    <scope>NUCLEOTIDE SEQUENCE [LARGE SCALE GENOMIC DNA]</scope>
    <source>
        <strain evidence="11 12">LX-B</strain>
    </source>
</reference>